<accession>A0ABV4BE83</accession>
<dbReference type="EMBL" id="JBDKXB010000012">
    <property type="protein sequence ID" value="MEY6432824.1"/>
    <property type="molecule type" value="Genomic_DNA"/>
</dbReference>
<dbReference type="CDD" id="cd01335">
    <property type="entry name" value="Radical_SAM"/>
    <property type="match status" value="1"/>
</dbReference>
<keyword evidence="2" id="KW-0949">S-adenosyl-L-methionine</keyword>
<dbReference type="Proteomes" id="UP001564408">
    <property type="component" value="Unassembled WGS sequence"/>
</dbReference>
<dbReference type="InterPro" id="IPR007197">
    <property type="entry name" value="rSAM"/>
</dbReference>
<dbReference type="SFLD" id="SFLDG01386">
    <property type="entry name" value="main_SPASM_domain-containing"/>
    <property type="match status" value="1"/>
</dbReference>
<dbReference type="InterPro" id="IPR058240">
    <property type="entry name" value="rSAM_sf"/>
</dbReference>
<evidence type="ECO:0000256" key="6">
    <source>
        <dbReference type="ARBA" id="ARBA00023601"/>
    </source>
</evidence>
<name>A0ABV4BE83_9GAMM</name>
<dbReference type="InterPro" id="IPR023867">
    <property type="entry name" value="Sulphatase_maturase_rSAM"/>
</dbReference>
<dbReference type="RefSeq" id="WP_369667210.1">
    <property type="nucleotide sequence ID" value="NZ_JBDKXB010000012.1"/>
</dbReference>
<proteinExistence type="inferred from homology"/>
<dbReference type="NCBIfam" id="TIGR04085">
    <property type="entry name" value="rSAM_more_4Fe4S"/>
    <property type="match status" value="1"/>
</dbReference>
<evidence type="ECO:0000256" key="4">
    <source>
        <dbReference type="ARBA" id="ARBA00023004"/>
    </source>
</evidence>
<evidence type="ECO:0000256" key="3">
    <source>
        <dbReference type="ARBA" id="ARBA00022723"/>
    </source>
</evidence>
<sequence length="382" mass="42621">MKGRHISLVLLPTSRCNAACDYCFEDRTHDQLSQEGLQVIIGKLLDHMDGHSIEELTIHWQGGEALLLPPDWYRRAFAFIEDAAAARGKRVAHGLQTNLLAYGPTWDPIIFEMFGGTVSTSVDYPNRHRKVPGRGPEHYDALFARKLEMARAAGIDVKAIAVPNQATLAIGAARFCGHLVEVLGITDFQINTPFPGGAPNAVKRDLCLDLAELTRFHCELADVWLGGESADRVRIGPFDQLLDYFLHREARLPCIWGPNCADELICVDARGTVSQCDCWVTSYPEQHFGNIFDGDSLSDLLRGSRARERFLERPARLMQGECLECEYLALCHGGCPVRTYSLRGRLFEKDPYCELYAALFQHIAGWAARLSARAVRPDGPRP</sequence>
<organism evidence="7 8">
    <name type="scientific">Thioalkalicoccus limnaeus</name>
    <dbReference type="NCBI Taxonomy" id="120681"/>
    <lineage>
        <taxon>Bacteria</taxon>
        <taxon>Pseudomonadati</taxon>
        <taxon>Pseudomonadota</taxon>
        <taxon>Gammaproteobacteria</taxon>
        <taxon>Chromatiales</taxon>
        <taxon>Chromatiaceae</taxon>
        <taxon>Thioalkalicoccus</taxon>
    </lineage>
</organism>
<dbReference type="SUPFAM" id="SSF102114">
    <property type="entry name" value="Radical SAM enzymes"/>
    <property type="match status" value="1"/>
</dbReference>
<dbReference type="SFLD" id="SFLDS00029">
    <property type="entry name" value="Radical_SAM"/>
    <property type="match status" value="1"/>
</dbReference>
<gene>
    <name evidence="7" type="ORF">ABC977_10435</name>
</gene>
<comment type="similarity">
    <text evidence="6">Belongs to the radical SAM superfamily. Anaerobic sulfatase-maturating enzyme family.</text>
</comment>
<dbReference type="InterPro" id="IPR023885">
    <property type="entry name" value="4Fe4S-binding_SPASM_dom"/>
</dbReference>
<comment type="caution">
    <text evidence="7">The sequence shown here is derived from an EMBL/GenBank/DDBJ whole genome shotgun (WGS) entry which is preliminary data.</text>
</comment>
<keyword evidence="8" id="KW-1185">Reference proteome</keyword>
<keyword evidence="5" id="KW-0411">Iron-sulfur</keyword>
<dbReference type="PANTHER" id="PTHR43273">
    <property type="entry name" value="ANAEROBIC SULFATASE-MATURATING ENZYME HOMOLOG ASLB-RELATED"/>
    <property type="match status" value="1"/>
</dbReference>
<dbReference type="PANTHER" id="PTHR43273:SF3">
    <property type="entry name" value="ANAEROBIC SULFATASE-MATURATING ENZYME HOMOLOG ASLB-RELATED"/>
    <property type="match status" value="1"/>
</dbReference>
<dbReference type="InterPro" id="IPR013785">
    <property type="entry name" value="Aldolase_TIM"/>
</dbReference>
<evidence type="ECO:0000313" key="7">
    <source>
        <dbReference type="EMBL" id="MEY6432824.1"/>
    </source>
</evidence>
<reference evidence="7 8" key="1">
    <citation type="submission" date="2024-05" db="EMBL/GenBank/DDBJ databases">
        <title>Genome Sequence and Characterization of the New Strain Purple Sulfur Bacterium of Genus Thioalkalicoccus.</title>
        <authorList>
            <person name="Bryantseva I.A."/>
            <person name="Kyndt J.A."/>
            <person name="Imhoff J.F."/>
        </authorList>
    </citation>
    <scope>NUCLEOTIDE SEQUENCE [LARGE SCALE GENOMIC DNA]</scope>
    <source>
        <strain evidence="7 8">Um2</strain>
    </source>
</reference>
<evidence type="ECO:0000313" key="8">
    <source>
        <dbReference type="Proteomes" id="UP001564408"/>
    </source>
</evidence>
<evidence type="ECO:0000256" key="2">
    <source>
        <dbReference type="ARBA" id="ARBA00022691"/>
    </source>
</evidence>
<evidence type="ECO:0000256" key="1">
    <source>
        <dbReference type="ARBA" id="ARBA00001966"/>
    </source>
</evidence>
<dbReference type="Gene3D" id="3.20.20.70">
    <property type="entry name" value="Aldolase class I"/>
    <property type="match status" value="1"/>
</dbReference>
<dbReference type="SFLD" id="SFLDG01067">
    <property type="entry name" value="SPASM/twitch_domain_containing"/>
    <property type="match status" value="1"/>
</dbReference>
<comment type="cofactor">
    <cofactor evidence="1">
        <name>[4Fe-4S] cluster</name>
        <dbReference type="ChEBI" id="CHEBI:49883"/>
    </cofactor>
</comment>
<keyword evidence="4" id="KW-0408">Iron</keyword>
<protein>
    <submittedName>
        <fullName evidence="7">Radical SAM protein</fullName>
    </submittedName>
</protein>
<keyword evidence="3" id="KW-0479">Metal-binding</keyword>
<dbReference type="SFLD" id="SFLDG01072">
    <property type="entry name" value="dehydrogenase_like"/>
    <property type="match status" value="1"/>
</dbReference>
<evidence type="ECO:0000256" key="5">
    <source>
        <dbReference type="ARBA" id="ARBA00023014"/>
    </source>
</evidence>